<name>A0A9P8QLI5_9HYPO</name>
<dbReference type="InterPro" id="IPR025332">
    <property type="entry name" value="DUF4238"/>
</dbReference>
<comment type="caution">
    <text evidence="1">The sequence shown here is derived from an EMBL/GenBank/DDBJ whole genome shotgun (WGS) entry which is preliminary data.</text>
</comment>
<dbReference type="OrthoDB" id="5340163at2759"/>
<keyword evidence="2" id="KW-1185">Reference proteome</keyword>
<evidence type="ECO:0000313" key="2">
    <source>
        <dbReference type="Proteomes" id="UP000827724"/>
    </source>
</evidence>
<reference evidence="1" key="1">
    <citation type="submission" date="2021-08" db="EMBL/GenBank/DDBJ databases">
        <title>Chromosome-Level Trichoderma cornu-damae using Hi-C Data.</title>
        <authorList>
            <person name="Kim C.S."/>
        </authorList>
    </citation>
    <scope>NUCLEOTIDE SEQUENCE</scope>
    <source>
        <strain evidence="1">KA19-0412C</strain>
    </source>
</reference>
<dbReference type="Pfam" id="PF14022">
    <property type="entry name" value="DUF4238"/>
    <property type="match status" value="1"/>
</dbReference>
<organism evidence="1 2">
    <name type="scientific">Trichoderma cornu-damae</name>
    <dbReference type="NCBI Taxonomy" id="654480"/>
    <lineage>
        <taxon>Eukaryota</taxon>
        <taxon>Fungi</taxon>
        <taxon>Dikarya</taxon>
        <taxon>Ascomycota</taxon>
        <taxon>Pezizomycotina</taxon>
        <taxon>Sordariomycetes</taxon>
        <taxon>Hypocreomycetidae</taxon>
        <taxon>Hypocreales</taxon>
        <taxon>Hypocreaceae</taxon>
        <taxon>Trichoderma</taxon>
    </lineage>
</organism>
<proteinExistence type="predicted"/>
<accession>A0A9P8QLI5</accession>
<gene>
    <name evidence="1" type="ORF">Trco_001856</name>
</gene>
<protein>
    <submittedName>
        <fullName evidence="1">Uncharacterized protein</fullName>
    </submittedName>
</protein>
<dbReference type="Proteomes" id="UP000827724">
    <property type="component" value="Unassembled WGS sequence"/>
</dbReference>
<dbReference type="AlphaFoldDB" id="A0A9P8QLI5"/>
<dbReference type="EMBL" id="JAIWOZ010000002">
    <property type="protein sequence ID" value="KAH6608510.1"/>
    <property type="molecule type" value="Genomic_DNA"/>
</dbReference>
<evidence type="ECO:0000313" key="1">
    <source>
        <dbReference type="EMBL" id="KAH6608510.1"/>
    </source>
</evidence>
<sequence>MYVDAANPLKDQHHLEENFGKLECNASRIYRKIIKAYEDGRPAIWLQRTEKDTLRKFIFLLAYRSEQYHRHYNVDDIQSYDADDKELLRDYMQTNGLAKPIDVWFQSLEAIINLEMDAEGHWQYDIKRKIYFPIADLFVDHICNTYLAICTPESGDEEFVLTENGYNVWEGPTTHYLDESTGKHVCMSPRFHSFAPISPRLMIVLRSNLLPEMSEDADPDIRQMRQLHREMWIGALYGPGKVSIMEDLPVRKAINSYMELANGRLTPKPGWSRRLDKNDDFSFSFFPISTRHSRIINGLLLDHAFHGSKVMFNRKDAFLDLIEWYLTEPCEVGKNVMGEHAGKQMEYIKGLARFMLREGREVEASMAMWPSQTGLDMEQFLLGNIAGARALRDMMMWDEPGFL</sequence>